<keyword evidence="1" id="KW-0032">Aminotransferase</keyword>
<name>A0A090WZH8_9FLAO</name>
<evidence type="ECO:0000313" key="1">
    <source>
        <dbReference type="EMBL" id="GAL81688.1"/>
    </source>
</evidence>
<dbReference type="EC" id="2.6.1.42" evidence="1"/>
<evidence type="ECO:0000313" key="2">
    <source>
        <dbReference type="Proteomes" id="UP000029643"/>
    </source>
</evidence>
<dbReference type="GO" id="GO:0004084">
    <property type="term" value="F:branched-chain-amino-acid transaminase activity"/>
    <property type="evidence" value="ECO:0007669"/>
    <property type="project" value="UniProtKB-EC"/>
</dbReference>
<dbReference type="AlphaFoldDB" id="A0A090WZH8"/>
<dbReference type="InterPro" id="IPR043131">
    <property type="entry name" value="BCAT-like_N"/>
</dbReference>
<dbReference type="Gene3D" id="3.30.470.10">
    <property type="match status" value="1"/>
</dbReference>
<dbReference type="Proteomes" id="UP000029643">
    <property type="component" value="Unassembled WGS sequence"/>
</dbReference>
<organism evidence="1 2">
    <name type="scientific">Algibacter lectus</name>
    <dbReference type="NCBI Taxonomy" id="221126"/>
    <lineage>
        <taxon>Bacteria</taxon>
        <taxon>Pseudomonadati</taxon>
        <taxon>Bacteroidota</taxon>
        <taxon>Flavobacteriia</taxon>
        <taxon>Flavobacteriales</taxon>
        <taxon>Flavobacteriaceae</taxon>
        <taxon>Algibacter</taxon>
    </lineage>
</organism>
<dbReference type="EMBL" id="BBNU01000017">
    <property type="protein sequence ID" value="GAL81688.1"/>
    <property type="molecule type" value="Genomic_DNA"/>
</dbReference>
<sequence>MSAIINNIEIIKAKSTKINDVDFDNLKFGSVFSDHMLVCNYENGKWQAP</sequence>
<reference evidence="1 2" key="1">
    <citation type="journal article" date="2014" name="Genome Announc.">
        <title>Draft Genome Sequences of Marine Flavobacterium Algibacter lectus Strains SS8 and NR4.</title>
        <authorList>
            <person name="Takatani N."/>
            <person name="Nakanishi M."/>
            <person name="Meirelles P."/>
            <person name="Mino S."/>
            <person name="Suda W."/>
            <person name="Oshima K."/>
            <person name="Hattori M."/>
            <person name="Ohkuma M."/>
            <person name="Hosokawa M."/>
            <person name="Miyashita K."/>
            <person name="Thompson F.L."/>
            <person name="Niwa A."/>
            <person name="Sawabe T."/>
            <person name="Sawabe T."/>
        </authorList>
    </citation>
    <scope>NUCLEOTIDE SEQUENCE [LARGE SCALE GENOMIC DNA]</scope>
    <source>
        <strain evidence="2">JCM19274</strain>
    </source>
</reference>
<comment type="caution">
    <text evidence="1">The sequence shown here is derived from an EMBL/GenBank/DDBJ whole genome shotgun (WGS) entry which is preliminary data.</text>
</comment>
<gene>
    <name evidence="1" type="ORF">JCM19274_533</name>
</gene>
<keyword evidence="1" id="KW-0808">Transferase</keyword>
<proteinExistence type="predicted"/>
<accession>A0A090WZH8</accession>
<protein>
    <submittedName>
        <fullName evidence="1">Branched-chain amino acid aminotransferase</fullName>
        <ecNumber evidence="1">2.6.1.42</ecNumber>
    </submittedName>
</protein>